<dbReference type="Proteomes" id="UP000247634">
    <property type="component" value="Chromosome"/>
</dbReference>
<evidence type="ECO:0000313" key="4">
    <source>
        <dbReference type="Proteomes" id="UP000247634"/>
    </source>
</evidence>
<accession>A0A2U9P1E7</accession>
<feature type="region of interest" description="Disordered" evidence="1">
    <location>
        <begin position="448"/>
        <end position="506"/>
    </location>
</feature>
<sequence>MASPNPTSPKGRTALVLGGGLAGALAAYELAPYVDSVTVVDRGHRHGPGAGPAPDEPALMLHAAGARALERLHPGILDELVAAGAHRLGMTTDMAVLTLRGWLAHGCEGGFVITCSRDLARRVVRGRTLGQANITVLENTEAVSLTGDAYVLTGAVVRDRATGRMRRLDAQIVVDATGRGKGVTRRISELGLPPVPVDSLDGGIAYATRTFRLAPHIAAGRPAVHIQPDPSNDSRGGTLLPVEGDRWIATLVGMRGTEPPLDEAGFMKYAARLRDPALVELLAGAEPLGPVHGRQSLVNRRVHLKWLPRVPKGLVLLGEAETCFNPVYGYGASTTAMATLALRRGLARYGTGDKLTPRVRRDIAKATMGAWGTSSPGERRHPGTVATMRPGRAALAVMRVLGRYSDRVLRAGTSRPAATRALVDIITLSRTPAALLAPSVVLAALRGPDEGAQGTTPPPAAAGRAVAPPHPRGLDRGGLQGRTPEASVVPGVPVVPGADERARQAH</sequence>
<proteinExistence type="predicted"/>
<keyword evidence="4" id="KW-1185">Reference proteome</keyword>
<dbReference type="InterPro" id="IPR036188">
    <property type="entry name" value="FAD/NAD-bd_sf"/>
</dbReference>
<dbReference type="OrthoDB" id="9790035at2"/>
<organism evidence="3 4">
    <name type="scientific">Streptomyces actuosus</name>
    <dbReference type="NCBI Taxonomy" id="1885"/>
    <lineage>
        <taxon>Bacteria</taxon>
        <taxon>Bacillati</taxon>
        <taxon>Actinomycetota</taxon>
        <taxon>Actinomycetes</taxon>
        <taxon>Kitasatosporales</taxon>
        <taxon>Streptomycetaceae</taxon>
        <taxon>Streptomyces</taxon>
    </lineage>
</organism>
<feature type="domain" description="FAD-binding" evidence="2">
    <location>
        <begin position="14"/>
        <end position="180"/>
    </location>
</feature>
<dbReference type="PANTHER" id="PTHR43422:SF3">
    <property type="entry name" value="THIAMINE THIAZOLE SYNTHASE"/>
    <property type="match status" value="1"/>
</dbReference>
<reference evidence="3 4" key="1">
    <citation type="submission" date="2018-06" db="EMBL/GenBank/DDBJ databases">
        <title>The complete genome sequence of a nosiheptide producer Streptomyces actuosus ATCC 25421: deducing the ability of producing a new class III lantibiotics.</title>
        <authorList>
            <person name="Liu W."/>
            <person name="Sun F."/>
            <person name="Hu Y."/>
        </authorList>
    </citation>
    <scope>NUCLEOTIDE SEQUENCE [LARGE SCALE GENOMIC DNA]</scope>
    <source>
        <strain evidence="3 4">ATCC 25421</strain>
    </source>
</reference>
<gene>
    <name evidence="3" type="ORF">DMT42_14180</name>
</gene>
<evidence type="ECO:0000259" key="2">
    <source>
        <dbReference type="Pfam" id="PF01494"/>
    </source>
</evidence>
<evidence type="ECO:0000313" key="3">
    <source>
        <dbReference type="EMBL" id="AWT43352.1"/>
    </source>
</evidence>
<protein>
    <submittedName>
        <fullName evidence="3">Pyridine nucleotide-disulfide oxidoreductase</fullName>
    </submittedName>
</protein>
<dbReference type="Pfam" id="PF01494">
    <property type="entry name" value="FAD_binding_3"/>
    <property type="match status" value="1"/>
</dbReference>
<dbReference type="PANTHER" id="PTHR43422">
    <property type="entry name" value="THIAMINE THIAZOLE SYNTHASE"/>
    <property type="match status" value="1"/>
</dbReference>
<dbReference type="SUPFAM" id="SSF51905">
    <property type="entry name" value="FAD/NAD(P)-binding domain"/>
    <property type="match status" value="1"/>
</dbReference>
<dbReference type="AlphaFoldDB" id="A0A2U9P1E7"/>
<feature type="compositionally biased region" description="Low complexity" evidence="1">
    <location>
        <begin position="448"/>
        <end position="467"/>
    </location>
</feature>
<evidence type="ECO:0000256" key="1">
    <source>
        <dbReference type="SAM" id="MobiDB-lite"/>
    </source>
</evidence>
<dbReference type="GO" id="GO:0071949">
    <property type="term" value="F:FAD binding"/>
    <property type="evidence" value="ECO:0007669"/>
    <property type="project" value="InterPro"/>
</dbReference>
<dbReference type="RefSeq" id="WP_110628270.1">
    <property type="nucleotide sequence ID" value="NZ_CP029788.1"/>
</dbReference>
<name>A0A2U9P1E7_STRAS</name>
<dbReference type="KEGG" id="sact:DMT42_14180"/>
<dbReference type="EMBL" id="CP029788">
    <property type="protein sequence ID" value="AWT43352.1"/>
    <property type="molecule type" value="Genomic_DNA"/>
</dbReference>
<feature type="compositionally biased region" description="Low complexity" evidence="1">
    <location>
        <begin position="488"/>
        <end position="497"/>
    </location>
</feature>
<dbReference type="Gene3D" id="3.50.50.60">
    <property type="entry name" value="FAD/NAD(P)-binding domain"/>
    <property type="match status" value="1"/>
</dbReference>
<dbReference type="InterPro" id="IPR002938">
    <property type="entry name" value="FAD-bd"/>
</dbReference>